<sequence>MRVLKIASREIKENFRSKKAMVFMVLFPIVLMTILGFAFSNTFNSDHKISNISVEYTDNGSKELSKGFNNFVDSCEKLGIRFHEVKEIASGINDVRNVKYNCAGYIVLRGNNIVFYKNDRDFVDTNIVETILKTFVDRFNVVAVLAKENPQSLSKINVSDNYDFTEIVSLNSERQPSSYDYYSITMLTLIILYGSISGIYSINSERVRNTGNRMLTTLAKKHEILLGKILGSSLSVFLQSILVFLYSRFILKAYWGNDIYTITLIIISEIIFSISLGICLGFLFKNSGVASGIVNAIIPFIAFLGGSYFSVDAAEALFKNLSNISPIKWTNSAILNVAFANNYNDVLAAIVINLACAFVFVFLAAYLFRKEAF</sequence>
<gene>
    <name evidence="7" type="ordered locus">Tsac_0777</name>
</gene>
<reference evidence="7 8" key="1">
    <citation type="journal article" date="2014" name="Appl. Environ. Microbiol.">
        <title>Profile of Secreted Hydrolases, Associated Proteins, and SlpA in Thermoanaerobacterium saccharolyticum during the Degradation of Hemicellulose.</title>
        <authorList>
            <person name="Currie D.H."/>
            <person name="Guss A.M."/>
            <person name="Herring C.D."/>
            <person name="Giannone R.J."/>
            <person name="Johnson C.M."/>
            <person name="Lankford P.K."/>
            <person name="Brown S.D."/>
            <person name="Hettich R.L."/>
            <person name="Lynd L.R."/>
        </authorList>
    </citation>
    <scope>NUCLEOTIDE SEQUENCE [LARGE SCALE GENOMIC DNA]</scope>
    <source>
        <strain evidence="8">DSM 8691 / JW/SL-YS485</strain>
    </source>
</reference>
<accession>I3VTF4</accession>
<evidence type="ECO:0000256" key="2">
    <source>
        <dbReference type="ARBA" id="ARBA00022692"/>
    </source>
</evidence>
<feature type="transmembrane region" description="Helical" evidence="5">
    <location>
        <begin position="181"/>
        <end position="203"/>
    </location>
</feature>
<evidence type="ECO:0000256" key="3">
    <source>
        <dbReference type="ARBA" id="ARBA00022989"/>
    </source>
</evidence>
<evidence type="ECO:0000256" key="4">
    <source>
        <dbReference type="ARBA" id="ARBA00023136"/>
    </source>
</evidence>
<keyword evidence="2 5" id="KW-0812">Transmembrane</keyword>
<name>I3VTF4_THESW</name>
<dbReference type="eggNOG" id="COG0842">
    <property type="taxonomic scope" value="Bacteria"/>
</dbReference>
<evidence type="ECO:0000313" key="8">
    <source>
        <dbReference type="Proteomes" id="UP000006178"/>
    </source>
</evidence>
<proteinExistence type="predicted"/>
<dbReference type="Pfam" id="PF12698">
    <property type="entry name" value="ABC2_membrane_3"/>
    <property type="match status" value="1"/>
</dbReference>
<organism evidence="7 8">
    <name type="scientific">Thermoanaerobacterium saccharolyticum (strain DSM 8691 / JW/SL-YS485)</name>
    <dbReference type="NCBI Taxonomy" id="1094508"/>
    <lineage>
        <taxon>Bacteria</taxon>
        <taxon>Bacillati</taxon>
        <taxon>Bacillota</taxon>
        <taxon>Clostridia</taxon>
        <taxon>Thermoanaerobacterales</taxon>
        <taxon>Thermoanaerobacteraceae</taxon>
        <taxon>Thermoanaerobacterium</taxon>
    </lineage>
</organism>
<dbReference type="GO" id="GO:0140359">
    <property type="term" value="F:ABC-type transporter activity"/>
    <property type="evidence" value="ECO:0007669"/>
    <property type="project" value="InterPro"/>
</dbReference>
<dbReference type="Proteomes" id="UP000006178">
    <property type="component" value="Chromosome"/>
</dbReference>
<dbReference type="AlphaFoldDB" id="I3VTF4"/>
<dbReference type="EMBL" id="CP003184">
    <property type="protein sequence ID" value="AFK85799.1"/>
    <property type="molecule type" value="Genomic_DNA"/>
</dbReference>
<dbReference type="PANTHER" id="PTHR43027:SF1">
    <property type="entry name" value="DOXORUBICIN RESISTANCE ABC TRANSPORTER PERMEASE PROTEIN DRRC-RELATED"/>
    <property type="match status" value="1"/>
</dbReference>
<dbReference type="InterPro" id="IPR047817">
    <property type="entry name" value="ABC2_TM_bact-type"/>
</dbReference>
<keyword evidence="4 5" id="KW-0472">Membrane</keyword>
<feature type="transmembrane region" description="Helical" evidence="5">
    <location>
        <begin position="224"/>
        <end position="247"/>
    </location>
</feature>
<dbReference type="InterPro" id="IPR013525">
    <property type="entry name" value="ABC2_TM"/>
</dbReference>
<dbReference type="PROSITE" id="PS51012">
    <property type="entry name" value="ABC_TM2"/>
    <property type="match status" value="1"/>
</dbReference>
<dbReference type="RefSeq" id="WP_014757704.1">
    <property type="nucleotide sequence ID" value="NC_017992.1"/>
</dbReference>
<keyword evidence="8" id="KW-1185">Reference proteome</keyword>
<evidence type="ECO:0000256" key="1">
    <source>
        <dbReference type="ARBA" id="ARBA00004141"/>
    </source>
</evidence>
<evidence type="ECO:0000256" key="5">
    <source>
        <dbReference type="SAM" id="Phobius"/>
    </source>
</evidence>
<evidence type="ECO:0000259" key="6">
    <source>
        <dbReference type="PROSITE" id="PS51012"/>
    </source>
</evidence>
<feature type="transmembrane region" description="Helical" evidence="5">
    <location>
        <begin position="346"/>
        <end position="368"/>
    </location>
</feature>
<dbReference type="GO" id="GO:0016020">
    <property type="term" value="C:membrane"/>
    <property type="evidence" value="ECO:0007669"/>
    <property type="project" value="UniProtKB-SubCell"/>
</dbReference>
<dbReference type="STRING" id="1094508.Tsac_0777"/>
<feature type="transmembrane region" description="Helical" evidence="5">
    <location>
        <begin position="20"/>
        <end position="39"/>
    </location>
</feature>
<evidence type="ECO:0000313" key="7">
    <source>
        <dbReference type="EMBL" id="AFK85799.1"/>
    </source>
</evidence>
<feature type="transmembrane region" description="Helical" evidence="5">
    <location>
        <begin position="259"/>
        <end position="284"/>
    </location>
</feature>
<comment type="subcellular location">
    <subcellularLocation>
        <location evidence="1">Membrane</location>
        <topology evidence="1">Multi-pass membrane protein</topology>
    </subcellularLocation>
</comment>
<feature type="domain" description="ABC transmembrane type-2" evidence="6">
    <location>
        <begin position="125"/>
        <end position="371"/>
    </location>
</feature>
<dbReference type="InterPro" id="IPR052902">
    <property type="entry name" value="ABC-2_transporter"/>
</dbReference>
<dbReference type="KEGG" id="tsh:Tsac_0777"/>
<dbReference type="PATRIC" id="fig|1094508.3.peg.784"/>
<dbReference type="PANTHER" id="PTHR43027">
    <property type="entry name" value="DOXORUBICIN RESISTANCE ABC TRANSPORTER PERMEASE PROTEIN DRRC-RELATED"/>
    <property type="match status" value="1"/>
</dbReference>
<dbReference type="BioCyc" id="TSAC1094508:GLMA-787-MONOMER"/>
<feature type="transmembrane region" description="Helical" evidence="5">
    <location>
        <begin position="293"/>
        <end position="311"/>
    </location>
</feature>
<keyword evidence="3 5" id="KW-1133">Transmembrane helix</keyword>
<protein>
    <submittedName>
        <fullName evidence="7">ABC-2 type transporter</fullName>
    </submittedName>
</protein>